<keyword evidence="3" id="KW-1185">Reference proteome</keyword>
<reference evidence="2 3" key="1">
    <citation type="submission" date="2015-07" db="EMBL/GenBank/DDBJ databases">
        <title>Comparative genomics of the Sigatoka disease complex on banana suggests a link between parallel evolutionary changes in Pseudocercospora fijiensis and Pseudocercospora eumusae and increased virulence on the banana host.</title>
        <authorList>
            <person name="Chang T.-C."/>
            <person name="Salvucci A."/>
            <person name="Crous P.W."/>
            <person name="Stergiopoulos I."/>
        </authorList>
    </citation>
    <scope>NUCLEOTIDE SEQUENCE [LARGE SCALE GENOMIC DNA]</scope>
    <source>
        <strain evidence="2 3">CBS 116634</strain>
    </source>
</reference>
<gene>
    <name evidence="2" type="ORF">AC579_8972</name>
</gene>
<proteinExistence type="predicted"/>
<accession>A0A139HNX5</accession>
<dbReference type="Proteomes" id="UP000073492">
    <property type="component" value="Unassembled WGS sequence"/>
</dbReference>
<feature type="region of interest" description="Disordered" evidence="1">
    <location>
        <begin position="104"/>
        <end position="128"/>
    </location>
</feature>
<dbReference type="EMBL" id="LFZO01000593">
    <property type="protein sequence ID" value="KXT04117.1"/>
    <property type="molecule type" value="Genomic_DNA"/>
</dbReference>
<dbReference type="AlphaFoldDB" id="A0A139HNX5"/>
<name>A0A139HNX5_9PEZI</name>
<organism evidence="2 3">
    <name type="scientific">Pseudocercospora musae</name>
    <dbReference type="NCBI Taxonomy" id="113226"/>
    <lineage>
        <taxon>Eukaryota</taxon>
        <taxon>Fungi</taxon>
        <taxon>Dikarya</taxon>
        <taxon>Ascomycota</taxon>
        <taxon>Pezizomycotina</taxon>
        <taxon>Dothideomycetes</taxon>
        <taxon>Dothideomycetidae</taxon>
        <taxon>Mycosphaerellales</taxon>
        <taxon>Mycosphaerellaceae</taxon>
        <taxon>Pseudocercospora</taxon>
    </lineage>
</organism>
<evidence type="ECO:0000313" key="2">
    <source>
        <dbReference type="EMBL" id="KXT04117.1"/>
    </source>
</evidence>
<evidence type="ECO:0000313" key="3">
    <source>
        <dbReference type="Proteomes" id="UP000073492"/>
    </source>
</evidence>
<sequence length="362" mass="41438">MMPPSTHLSGDDNPILASFHRLDVPSPWHLNSEQFNFLFHKHVRADPPDLPYEDRLIRRQDFWKVLLESVPIMANQHGPVHSMGPKQFCRQSLDRELATAISFPRRQSVSSDDSSDSSGDDWRSHSYSTSDSEYKHLALNLADVERELDARSDALEAERRAFEREKSQFKLHQQSILKNRTSDLDLRESAIKKSERQIKLDSVALRTQTLKFDKECSTRNAELQQRLVKIQKQEDALKSADPHPHPSPCPNLLLSEERYRHLKDVQDYIEDLRMRHCPEASFTEMKTICEENFDQGFDWQTFRGCVEGAERRLGTKAVVPALKLLGKAIGIVVDCLPDFEIEEGGVDFGDEWDVGDGKGVGN</sequence>
<comment type="caution">
    <text evidence="2">The sequence shown here is derived from an EMBL/GenBank/DDBJ whole genome shotgun (WGS) entry which is preliminary data.</text>
</comment>
<protein>
    <submittedName>
        <fullName evidence="2">Uncharacterized protein</fullName>
    </submittedName>
</protein>
<evidence type="ECO:0000256" key="1">
    <source>
        <dbReference type="SAM" id="MobiDB-lite"/>
    </source>
</evidence>